<dbReference type="AlphaFoldDB" id="A0A183GLZ8"/>
<gene>
    <name evidence="1" type="ORF">HPBE_LOCUS23717</name>
</gene>
<sequence length="78" mass="8623">MGTLTSKTRLVAKDEECLVELVEEHPRRSTPVLLIAFRPRYAAQSNMVSAMNGSELVVYLGIPQEISKPNPLAEPSEL</sequence>
<name>A0A183GLZ8_HELPZ</name>
<keyword evidence="2" id="KW-1185">Reference proteome</keyword>
<evidence type="ECO:0000313" key="2">
    <source>
        <dbReference type="Proteomes" id="UP000050761"/>
    </source>
</evidence>
<accession>A0A183GLZ8</accession>
<protein>
    <submittedName>
        <fullName evidence="1 3">Uncharacterized protein</fullName>
    </submittedName>
</protein>
<reference evidence="3" key="2">
    <citation type="submission" date="2019-09" db="UniProtKB">
        <authorList>
            <consortium name="WormBaseParasite"/>
        </authorList>
    </citation>
    <scope>IDENTIFICATION</scope>
</reference>
<dbReference type="OrthoDB" id="5771233at2759"/>
<dbReference type="EMBL" id="UZAH01035392">
    <property type="protein sequence ID" value="VDP40515.1"/>
    <property type="molecule type" value="Genomic_DNA"/>
</dbReference>
<dbReference type="Proteomes" id="UP000050761">
    <property type="component" value="Unassembled WGS sequence"/>
</dbReference>
<evidence type="ECO:0000313" key="3">
    <source>
        <dbReference type="WBParaSite" id="HPBE_0002371801-mRNA-1"/>
    </source>
</evidence>
<accession>A0A3P8E8J5</accession>
<organism evidence="2 3">
    <name type="scientific">Heligmosomoides polygyrus</name>
    <name type="common">Parasitic roundworm</name>
    <dbReference type="NCBI Taxonomy" id="6339"/>
    <lineage>
        <taxon>Eukaryota</taxon>
        <taxon>Metazoa</taxon>
        <taxon>Ecdysozoa</taxon>
        <taxon>Nematoda</taxon>
        <taxon>Chromadorea</taxon>
        <taxon>Rhabditida</taxon>
        <taxon>Rhabditina</taxon>
        <taxon>Rhabditomorpha</taxon>
        <taxon>Strongyloidea</taxon>
        <taxon>Heligmosomidae</taxon>
        <taxon>Heligmosomoides</taxon>
    </lineage>
</organism>
<proteinExistence type="predicted"/>
<evidence type="ECO:0000313" key="1">
    <source>
        <dbReference type="EMBL" id="VDP40515.1"/>
    </source>
</evidence>
<dbReference type="WBParaSite" id="HPBE_0002371801-mRNA-1">
    <property type="protein sequence ID" value="HPBE_0002371801-mRNA-1"/>
    <property type="gene ID" value="HPBE_0002371801"/>
</dbReference>
<reference evidence="1 2" key="1">
    <citation type="submission" date="2018-11" db="EMBL/GenBank/DDBJ databases">
        <authorList>
            <consortium name="Pathogen Informatics"/>
        </authorList>
    </citation>
    <scope>NUCLEOTIDE SEQUENCE [LARGE SCALE GENOMIC DNA]</scope>
</reference>